<dbReference type="RefSeq" id="WP_082756706.1">
    <property type="nucleotide sequence ID" value="NZ_LSRH01000021.1"/>
</dbReference>
<dbReference type="InterPro" id="IPR013154">
    <property type="entry name" value="ADH-like_N"/>
</dbReference>
<accession>A0A1H1BNW3</accession>
<dbReference type="SUPFAM" id="SSF50129">
    <property type="entry name" value="GroES-like"/>
    <property type="match status" value="1"/>
</dbReference>
<evidence type="ECO:0000313" key="4">
    <source>
        <dbReference type="Proteomes" id="UP000183053"/>
    </source>
</evidence>
<dbReference type="SMART" id="SM00829">
    <property type="entry name" value="PKS_ER"/>
    <property type="match status" value="1"/>
</dbReference>
<dbReference type="PANTHER" id="PTHR11695">
    <property type="entry name" value="ALCOHOL DEHYDROGENASE RELATED"/>
    <property type="match status" value="1"/>
</dbReference>
<dbReference type="Pfam" id="PF08240">
    <property type="entry name" value="ADH_N"/>
    <property type="match status" value="1"/>
</dbReference>
<dbReference type="EMBL" id="FNLF01000002">
    <property type="protein sequence ID" value="SDQ53627.1"/>
    <property type="molecule type" value="Genomic_DNA"/>
</dbReference>
<organism evidence="3 4">
    <name type="scientific">Tsukamurella pulmonis</name>
    <dbReference type="NCBI Taxonomy" id="47312"/>
    <lineage>
        <taxon>Bacteria</taxon>
        <taxon>Bacillati</taxon>
        <taxon>Actinomycetota</taxon>
        <taxon>Actinomycetes</taxon>
        <taxon>Mycobacteriales</taxon>
        <taxon>Tsukamurellaceae</taxon>
        <taxon>Tsukamurella</taxon>
    </lineage>
</organism>
<dbReference type="InterPro" id="IPR050700">
    <property type="entry name" value="YIM1/Zinc_Alcohol_DH_Fams"/>
</dbReference>
<feature type="domain" description="Enoyl reductase (ER)" evidence="2">
    <location>
        <begin position="10"/>
        <end position="321"/>
    </location>
</feature>
<dbReference type="InterPro" id="IPR011032">
    <property type="entry name" value="GroES-like_sf"/>
</dbReference>
<gene>
    <name evidence="3" type="ORF">SAMN04489765_0784</name>
</gene>
<dbReference type="AlphaFoldDB" id="A0A1H1BNW3"/>
<keyword evidence="1" id="KW-0560">Oxidoreductase</keyword>
<reference evidence="4" key="1">
    <citation type="submission" date="2016-10" db="EMBL/GenBank/DDBJ databases">
        <authorList>
            <person name="Varghese N."/>
            <person name="Submissions S."/>
        </authorList>
    </citation>
    <scope>NUCLEOTIDE SEQUENCE [LARGE SCALE GENOMIC DNA]</scope>
    <source>
        <strain evidence="4">DSM 44142</strain>
    </source>
</reference>
<dbReference type="GO" id="GO:0008270">
    <property type="term" value="F:zinc ion binding"/>
    <property type="evidence" value="ECO:0007669"/>
    <property type="project" value="InterPro"/>
</dbReference>
<name>A0A1H1BNW3_9ACTN</name>
<dbReference type="Proteomes" id="UP000183053">
    <property type="component" value="Unassembled WGS sequence"/>
</dbReference>
<protein>
    <submittedName>
        <fullName evidence="3">NADPH:quinone reductase</fullName>
    </submittedName>
</protein>
<dbReference type="Gene3D" id="3.90.180.10">
    <property type="entry name" value="Medium-chain alcohol dehydrogenases, catalytic domain"/>
    <property type="match status" value="1"/>
</dbReference>
<dbReference type="CDD" id="cd08267">
    <property type="entry name" value="MDR1"/>
    <property type="match status" value="1"/>
</dbReference>
<proteinExistence type="predicted"/>
<dbReference type="InterPro" id="IPR020843">
    <property type="entry name" value="ER"/>
</dbReference>
<sequence>MRAALFDRYGPPDVLYAGTVPLPAIGPDDVLVRVRAVSVNGGELLLRSGAVPRWLLRGPFPRRTGLDFVGDVAAIGVRASGYAVGDRVWGLLSEKPDATGQALRSLAEYVAVRPAQIAAAPASLTPIEAATLPVGGLTALLALRREAGLRSGESVLVRGAAGGVGSAAVQVARALGAGPVTGLAAAGAADFVTGLGADRVVDYRRAEHADLGRFDVVIDTVGTDLRAFRRLLTSTGRMVTVRFDTENPVRSLATIATSVVHGSRRIRFFRGGPDSALLAEVARMAEAGALRPVLDETYRLADVAGAHRRLEAGGVRGKVVVDVDRD</sequence>
<evidence type="ECO:0000259" key="2">
    <source>
        <dbReference type="SMART" id="SM00829"/>
    </source>
</evidence>
<evidence type="ECO:0000256" key="1">
    <source>
        <dbReference type="ARBA" id="ARBA00023002"/>
    </source>
</evidence>
<dbReference type="Gene3D" id="3.40.50.720">
    <property type="entry name" value="NAD(P)-binding Rossmann-like Domain"/>
    <property type="match status" value="1"/>
</dbReference>
<dbReference type="GO" id="GO:0016491">
    <property type="term" value="F:oxidoreductase activity"/>
    <property type="evidence" value="ECO:0007669"/>
    <property type="project" value="UniProtKB-KW"/>
</dbReference>
<dbReference type="SUPFAM" id="SSF51735">
    <property type="entry name" value="NAD(P)-binding Rossmann-fold domains"/>
    <property type="match status" value="1"/>
</dbReference>
<keyword evidence="4" id="KW-1185">Reference proteome</keyword>
<dbReference type="Pfam" id="PF13602">
    <property type="entry name" value="ADH_zinc_N_2"/>
    <property type="match status" value="1"/>
</dbReference>
<dbReference type="OrthoDB" id="3613651at2"/>
<dbReference type="STRING" id="47312.SAMN04489765_0784"/>
<dbReference type="PROSITE" id="PS01162">
    <property type="entry name" value="QOR_ZETA_CRYSTAL"/>
    <property type="match status" value="1"/>
</dbReference>
<dbReference type="InterPro" id="IPR036291">
    <property type="entry name" value="NAD(P)-bd_dom_sf"/>
</dbReference>
<dbReference type="InterPro" id="IPR002364">
    <property type="entry name" value="Quin_OxRdtase/zeta-crystal_CS"/>
</dbReference>
<evidence type="ECO:0000313" key="3">
    <source>
        <dbReference type="EMBL" id="SDQ53627.1"/>
    </source>
</evidence>
<dbReference type="PANTHER" id="PTHR11695:SF294">
    <property type="entry name" value="RETICULON-4-INTERACTING PROTEIN 1, MITOCHONDRIAL"/>
    <property type="match status" value="1"/>
</dbReference>